<feature type="compositionally biased region" description="Polar residues" evidence="6">
    <location>
        <begin position="294"/>
        <end position="335"/>
    </location>
</feature>
<dbReference type="OrthoDB" id="4504960at2759"/>
<dbReference type="PROSITE" id="PS50888">
    <property type="entry name" value="BHLH"/>
    <property type="match status" value="1"/>
</dbReference>
<dbReference type="SUPFAM" id="SSF47459">
    <property type="entry name" value="HLH, helix-loop-helix DNA-binding domain"/>
    <property type="match status" value="1"/>
</dbReference>
<evidence type="ECO:0000259" key="7">
    <source>
        <dbReference type="PROSITE" id="PS50888"/>
    </source>
</evidence>
<evidence type="ECO:0000313" key="8">
    <source>
        <dbReference type="EMBL" id="KAF9786911.1"/>
    </source>
</evidence>
<feature type="domain" description="BHLH" evidence="7">
    <location>
        <begin position="201"/>
        <end position="251"/>
    </location>
</feature>
<dbReference type="Pfam" id="PF00010">
    <property type="entry name" value="HLH"/>
    <property type="match status" value="1"/>
</dbReference>
<dbReference type="InterPro" id="IPR011598">
    <property type="entry name" value="bHLH_dom"/>
</dbReference>
<dbReference type="PANTHER" id="PTHR15741">
    <property type="entry name" value="BASIC HELIX-LOOP-HELIX ZIP TRANSCRIPTION FACTOR"/>
    <property type="match status" value="1"/>
</dbReference>
<feature type="compositionally biased region" description="Polar residues" evidence="6">
    <location>
        <begin position="56"/>
        <end position="76"/>
    </location>
</feature>
<dbReference type="GO" id="GO:0000981">
    <property type="term" value="F:DNA-binding transcription factor activity, RNA polymerase II-specific"/>
    <property type="evidence" value="ECO:0007669"/>
    <property type="project" value="TreeGrafter"/>
</dbReference>
<comment type="caution">
    <text evidence="8">The sequence shown here is derived from an EMBL/GenBank/DDBJ whole genome shotgun (WGS) entry which is preliminary data.</text>
</comment>
<feature type="region of interest" description="Disordered" evidence="6">
    <location>
        <begin position="1"/>
        <end position="216"/>
    </location>
</feature>
<evidence type="ECO:0000256" key="3">
    <source>
        <dbReference type="ARBA" id="ARBA00023125"/>
    </source>
</evidence>
<dbReference type="SMART" id="SM00353">
    <property type="entry name" value="HLH"/>
    <property type="match status" value="1"/>
</dbReference>
<dbReference type="Gene3D" id="4.10.280.10">
    <property type="entry name" value="Helix-loop-helix DNA-binding domain"/>
    <property type="match status" value="1"/>
</dbReference>
<keyword evidence="2" id="KW-0805">Transcription regulation</keyword>
<evidence type="ECO:0000256" key="4">
    <source>
        <dbReference type="ARBA" id="ARBA00023163"/>
    </source>
</evidence>
<feature type="compositionally biased region" description="Basic and acidic residues" evidence="6">
    <location>
        <begin position="195"/>
        <end position="216"/>
    </location>
</feature>
<protein>
    <recommendedName>
        <fullName evidence="7">BHLH domain-containing protein</fullName>
    </recommendedName>
</protein>
<evidence type="ECO:0000256" key="5">
    <source>
        <dbReference type="ARBA" id="ARBA00023242"/>
    </source>
</evidence>
<organism evidence="8 9">
    <name type="scientific">Thelephora terrestris</name>
    <dbReference type="NCBI Taxonomy" id="56493"/>
    <lineage>
        <taxon>Eukaryota</taxon>
        <taxon>Fungi</taxon>
        <taxon>Dikarya</taxon>
        <taxon>Basidiomycota</taxon>
        <taxon>Agaricomycotina</taxon>
        <taxon>Agaricomycetes</taxon>
        <taxon>Thelephorales</taxon>
        <taxon>Thelephoraceae</taxon>
        <taxon>Thelephora</taxon>
    </lineage>
</organism>
<gene>
    <name evidence="8" type="ORF">BJ322DRAFT_1107006</name>
</gene>
<evidence type="ECO:0000256" key="6">
    <source>
        <dbReference type="SAM" id="MobiDB-lite"/>
    </source>
</evidence>
<evidence type="ECO:0000256" key="2">
    <source>
        <dbReference type="ARBA" id="ARBA00023015"/>
    </source>
</evidence>
<accession>A0A9P6HGQ5</accession>
<dbReference type="Proteomes" id="UP000736335">
    <property type="component" value="Unassembled WGS sequence"/>
</dbReference>
<dbReference type="AlphaFoldDB" id="A0A9P6HGQ5"/>
<keyword evidence="5" id="KW-0539">Nucleus</keyword>
<keyword evidence="9" id="KW-1185">Reference proteome</keyword>
<dbReference type="InterPro" id="IPR052207">
    <property type="entry name" value="Max-like/E-box_TFs"/>
</dbReference>
<keyword evidence="3" id="KW-0238">DNA-binding</keyword>
<dbReference type="GO" id="GO:0046983">
    <property type="term" value="F:protein dimerization activity"/>
    <property type="evidence" value="ECO:0007669"/>
    <property type="project" value="InterPro"/>
</dbReference>
<feature type="region of interest" description="Disordered" evidence="6">
    <location>
        <begin position="280"/>
        <end position="335"/>
    </location>
</feature>
<dbReference type="GO" id="GO:0000978">
    <property type="term" value="F:RNA polymerase II cis-regulatory region sequence-specific DNA binding"/>
    <property type="evidence" value="ECO:0007669"/>
    <property type="project" value="TreeGrafter"/>
</dbReference>
<reference evidence="8" key="2">
    <citation type="submission" date="2020-11" db="EMBL/GenBank/DDBJ databases">
        <authorList>
            <consortium name="DOE Joint Genome Institute"/>
            <person name="Kuo A."/>
            <person name="Miyauchi S."/>
            <person name="Kiss E."/>
            <person name="Drula E."/>
            <person name="Kohler A."/>
            <person name="Sanchez-Garcia M."/>
            <person name="Andreopoulos B."/>
            <person name="Barry K.W."/>
            <person name="Bonito G."/>
            <person name="Buee M."/>
            <person name="Carver A."/>
            <person name="Chen C."/>
            <person name="Cichocki N."/>
            <person name="Clum A."/>
            <person name="Culley D."/>
            <person name="Crous P.W."/>
            <person name="Fauchery L."/>
            <person name="Girlanda M."/>
            <person name="Hayes R."/>
            <person name="Keri Z."/>
            <person name="Labutti K."/>
            <person name="Lipzen A."/>
            <person name="Lombard V."/>
            <person name="Magnuson J."/>
            <person name="Maillard F."/>
            <person name="Morin E."/>
            <person name="Murat C."/>
            <person name="Nolan M."/>
            <person name="Ohm R."/>
            <person name="Pangilinan J."/>
            <person name="Pereira M."/>
            <person name="Perotto S."/>
            <person name="Peter M."/>
            <person name="Riley R."/>
            <person name="Sitrit Y."/>
            <person name="Stielow B."/>
            <person name="Szollosi G."/>
            <person name="Zifcakova L."/>
            <person name="Stursova M."/>
            <person name="Spatafora J.W."/>
            <person name="Tedersoo L."/>
            <person name="Vaario L.-M."/>
            <person name="Yamada A."/>
            <person name="Yan M."/>
            <person name="Wang P."/>
            <person name="Xu J."/>
            <person name="Bruns T."/>
            <person name="Baldrian P."/>
            <person name="Vilgalys R."/>
            <person name="Henrissat B."/>
            <person name="Grigoriev I.V."/>
            <person name="Hibbett D."/>
            <person name="Nagy L.G."/>
            <person name="Martin F.M."/>
        </authorList>
    </citation>
    <scope>NUCLEOTIDE SEQUENCE</scope>
    <source>
        <strain evidence="8">UH-Tt-Lm1</strain>
    </source>
</reference>
<dbReference type="PANTHER" id="PTHR15741:SF27">
    <property type="entry name" value="TRANSCRIPTION FACTOR AP-4"/>
    <property type="match status" value="1"/>
</dbReference>
<proteinExistence type="predicted"/>
<name>A0A9P6HGQ5_9AGAM</name>
<comment type="subcellular location">
    <subcellularLocation>
        <location evidence="1">Nucleus</location>
    </subcellularLocation>
</comment>
<evidence type="ECO:0000256" key="1">
    <source>
        <dbReference type="ARBA" id="ARBA00004123"/>
    </source>
</evidence>
<dbReference type="EMBL" id="WIUZ02000005">
    <property type="protein sequence ID" value="KAF9786911.1"/>
    <property type="molecule type" value="Genomic_DNA"/>
</dbReference>
<keyword evidence="4" id="KW-0804">Transcription</keyword>
<evidence type="ECO:0000313" key="9">
    <source>
        <dbReference type="Proteomes" id="UP000736335"/>
    </source>
</evidence>
<sequence length="335" mass="37161">MDHHQHHAMQDDSQQPLPNSQPPYPFYPSSDDDHNNYGLVYSSHQPPPLQPPYQIVNGSRPSSMSESDMLQYQRSLQMMPPQGHFQGPVYNASPPHGDLQLSASPPPPSPSHIYDPLSPNISGSDTGPYRSHSRGSNSSAGSPSSSRGHSFANRGSVRYNPTPSPTSTSSRRNRSRSISDEEDPMIGVSLAEHLANTRKEATRRQRIEAEQRRRDELRDGYARLKDVLPVSNQKSSKVSLLERATNHIMHLEKTNQEMQARLAQAEMEVQRLRALNEKISLSGPKAPGNHSLDQRQLSTTPDNGSSQHSRHTLSTIGSQNPPREDSSPSASETDY</sequence>
<dbReference type="InterPro" id="IPR036638">
    <property type="entry name" value="HLH_DNA-bd_sf"/>
</dbReference>
<reference evidence="8" key="1">
    <citation type="journal article" date="2020" name="Nat. Commun.">
        <title>Large-scale genome sequencing of mycorrhizal fungi provides insights into the early evolution of symbiotic traits.</title>
        <authorList>
            <person name="Miyauchi S."/>
            <person name="Kiss E."/>
            <person name="Kuo A."/>
            <person name="Drula E."/>
            <person name="Kohler A."/>
            <person name="Sanchez-Garcia M."/>
            <person name="Morin E."/>
            <person name="Andreopoulos B."/>
            <person name="Barry K.W."/>
            <person name="Bonito G."/>
            <person name="Buee M."/>
            <person name="Carver A."/>
            <person name="Chen C."/>
            <person name="Cichocki N."/>
            <person name="Clum A."/>
            <person name="Culley D."/>
            <person name="Crous P.W."/>
            <person name="Fauchery L."/>
            <person name="Girlanda M."/>
            <person name="Hayes R.D."/>
            <person name="Keri Z."/>
            <person name="LaButti K."/>
            <person name="Lipzen A."/>
            <person name="Lombard V."/>
            <person name="Magnuson J."/>
            <person name="Maillard F."/>
            <person name="Murat C."/>
            <person name="Nolan M."/>
            <person name="Ohm R.A."/>
            <person name="Pangilinan J."/>
            <person name="Pereira M.F."/>
            <person name="Perotto S."/>
            <person name="Peter M."/>
            <person name="Pfister S."/>
            <person name="Riley R."/>
            <person name="Sitrit Y."/>
            <person name="Stielow J.B."/>
            <person name="Szollosi G."/>
            <person name="Zifcakova L."/>
            <person name="Stursova M."/>
            <person name="Spatafora J.W."/>
            <person name="Tedersoo L."/>
            <person name="Vaario L.M."/>
            <person name="Yamada A."/>
            <person name="Yan M."/>
            <person name="Wang P."/>
            <person name="Xu J."/>
            <person name="Bruns T."/>
            <person name="Baldrian P."/>
            <person name="Vilgalys R."/>
            <person name="Dunand C."/>
            <person name="Henrissat B."/>
            <person name="Grigoriev I.V."/>
            <person name="Hibbett D."/>
            <person name="Nagy L.G."/>
            <person name="Martin F.M."/>
        </authorList>
    </citation>
    <scope>NUCLEOTIDE SEQUENCE</scope>
    <source>
        <strain evidence="8">UH-Tt-Lm1</strain>
    </source>
</reference>
<feature type="compositionally biased region" description="Low complexity" evidence="6">
    <location>
        <begin position="134"/>
        <end position="150"/>
    </location>
</feature>
<dbReference type="GO" id="GO:0005634">
    <property type="term" value="C:nucleus"/>
    <property type="evidence" value="ECO:0007669"/>
    <property type="project" value="UniProtKB-SubCell"/>
</dbReference>